<dbReference type="SUPFAM" id="SSF55729">
    <property type="entry name" value="Acyl-CoA N-acyltransferases (Nat)"/>
    <property type="match status" value="1"/>
</dbReference>
<evidence type="ECO:0000313" key="10">
    <source>
        <dbReference type="Proteomes" id="UP000093695"/>
    </source>
</evidence>
<feature type="transmembrane region" description="Helical" evidence="6">
    <location>
        <begin position="139"/>
        <end position="156"/>
    </location>
</feature>
<evidence type="ECO:0000256" key="3">
    <source>
        <dbReference type="ARBA" id="ARBA00022692"/>
    </source>
</evidence>
<dbReference type="GO" id="GO:0005886">
    <property type="term" value="C:plasma membrane"/>
    <property type="evidence" value="ECO:0007669"/>
    <property type="project" value="UniProtKB-SubCell"/>
</dbReference>
<keyword evidence="10" id="KW-1185">Reference proteome</keyword>
<feature type="transmembrane region" description="Helical" evidence="6">
    <location>
        <begin position="376"/>
        <end position="398"/>
    </location>
</feature>
<organism evidence="9 10">
    <name type="scientific">Amycolatopsis orientalis</name>
    <name type="common">Nocardia orientalis</name>
    <dbReference type="NCBI Taxonomy" id="31958"/>
    <lineage>
        <taxon>Bacteria</taxon>
        <taxon>Bacillati</taxon>
        <taxon>Actinomycetota</taxon>
        <taxon>Actinomycetes</taxon>
        <taxon>Pseudonocardiales</taxon>
        <taxon>Pseudonocardiaceae</taxon>
        <taxon>Amycolatopsis</taxon>
    </lineage>
</organism>
<feature type="transmembrane region" description="Helical" evidence="6">
    <location>
        <begin position="185"/>
        <end position="203"/>
    </location>
</feature>
<dbReference type="Proteomes" id="UP000093695">
    <property type="component" value="Chromosome"/>
</dbReference>
<feature type="transmembrane region" description="Helical" evidence="6">
    <location>
        <begin position="60"/>
        <end position="87"/>
    </location>
</feature>
<proteinExistence type="predicted"/>
<evidence type="ECO:0000256" key="2">
    <source>
        <dbReference type="ARBA" id="ARBA00022475"/>
    </source>
</evidence>
<feature type="transmembrane region" description="Helical" evidence="6">
    <location>
        <begin position="345"/>
        <end position="364"/>
    </location>
</feature>
<feature type="transmembrane region" description="Helical" evidence="6">
    <location>
        <begin position="99"/>
        <end position="119"/>
    </location>
</feature>
<evidence type="ECO:0000259" key="8">
    <source>
        <dbReference type="Pfam" id="PF09924"/>
    </source>
</evidence>
<dbReference type="Pfam" id="PF01694">
    <property type="entry name" value="Rhomboid"/>
    <property type="match status" value="1"/>
</dbReference>
<dbReference type="GO" id="GO:0055091">
    <property type="term" value="P:phospholipid homeostasis"/>
    <property type="evidence" value="ECO:0007669"/>
    <property type="project" value="TreeGrafter"/>
</dbReference>
<keyword evidence="3 6" id="KW-0812">Transmembrane</keyword>
<feature type="domain" description="Phosphatidylglycerol lysyltransferase C-terminal" evidence="8">
    <location>
        <begin position="483"/>
        <end position="780"/>
    </location>
</feature>
<dbReference type="STRING" id="31958.SD37_23390"/>
<reference evidence="9 10" key="1">
    <citation type="journal article" date="2015" name="Genome Announc.">
        <title>Draft Genome Sequence of Norvancomycin-Producing Strain Amycolatopsis orientalis CPCC200066.</title>
        <authorList>
            <person name="Lei X."/>
            <person name="Yuan F."/>
            <person name="Shi Y."/>
            <person name="Li X."/>
            <person name="Wang L."/>
            <person name="Hong B."/>
        </authorList>
    </citation>
    <scope>NUCLEOTIDE SEQUENCE [LARGE SCALE GENOMIC DNA]</scope>
    <source>
        <strain evidence="9 10">B-37</strain>
    </source>
</reference>
<feature type="transmembrane region" description="Helical" evidence="6">
    <location>
        <begin position="447"/>
        <end position="467"/>
    </location>
</feature>
<evidence type="ECO:0000259" key="7">
    <source>
        <dbReference type="Pfam" id="PF01694"/>
    </source>
</evidence>
<gene>
    <name evidence="9" type="ORF">SD37_23390</name>
</gene>
<dbReference type="GO" id="GO:0016755">
    <property type="term" value="F:aminoacyltransferase activity"/>
    <property type="evidence" value="ECO:0007669"/>
    <property type="project" value="TreeGrafter"/>
</dbReference>
<dbReference type="InterPro" id="IPR051211">
    <property type="entry name" value="PG_lysyltransferase"/>
</dbReference>
<dbReference type="EMBL" id="CP016174">
    <property type="protein sequence ID" value="ANN18290.1"/>
    <property type="molecule type" value="Genomic_DNA"/>
</dbReference>
<dbReference type="RefSeq" id="WP_044854893.1">
    <property type="nucleotide sequence ID" value="NZ_CP016174.1"/>
</dbReference>
<dbReference type="AlphaFoldDB" id="A0A193C1L2"/>
<evidence type="ECO:0000256" key="4">
    <source>
        <dbReference type="ARBA" id="ARBA00022989"/>
    </source>
</evidence>
<protein>
    <recommendedName>
        <fullName evidence="11">Phosphatidylglycerol lysyltransferase C-terminal domain-containing protein</fullName>
    </recommendedName>
</protein>
<sequence length="817" mass="88352">MKAWLGKLARIPLGVPFTTTLVLLLWLIGSLTGSLSSGPPGDLLDKIGFGFDPWLRGQWWTPFTSMFWSGGLAKYLGNTLLIAALCGFAERRMSTLRTLSIFLITQVLGTTATAVIVIGSGADEWWSTDLLSAVEVGPSAGAIGVAVAATSALTAVWRRRLRLLLLLAVVMLALYVGSLTQLSQVFAALLGLALGILVVRERSEAPSAPSRGETRLLVALTVAASAVGPLVAAVSQTASGPLSVFQYLLVGSQPDLAFVDSSCADPGALVECRRLRAEVRMSGLGSVFMSVVPVVLLLVLAEGLRRGRKFAWWATMVLNVALAGLGAVLMTSYVDEPLPRSTADWVQTLAPLLQPIAILVLLALTRAKFDVSAPRGTYRAFAGLAAKTLLVCAVIYVWGAYLLRGQFEPTATIGGILTDLPTRFAPPGYLGAIETAVLPNGGLATMLHQWIGVLFWLVVLAGGLITFRKAIVERRAADRDRARALLEAHGGTSMSHMITWPGNDYWFTPDGEAVIAYRVISSVALTTGEPVGALAARSAAAQEFSRFCTRNGWTPCFYGITDDLRQDLPSWNSVQVAEETIVPLEGLEFRGKKWQDIRTAMNKAKKSGVTAEWVSYVDTPPWMSGQIKALSRDWLADKGLPEMRFTLGGLDELADPDVRCLVAVDDEQRVHGVTSWLPVRDEGRIVAWTLDFMRRGPDAFAGVMEFLIASMVVRCRDEGAEYLSLSGAPLARLDQDERAAPLQRLLDVVGKTLEPVYGFRSLLAFKAKFQPTYLPLYMAYPRVAALPSIGNAIAKAYLPRITSGQAFQLISKVISRR</sequence>
<dbReference type="InterPro" id="IPR035952">
    <property type="entry name" value="Rhomboid-like_sf"/>
</dbReference>
<dbReference type="Gene3D" id="1.20.1540.10">
    <property type="entry name" value="Rhomboid-like"/>
    <property type="match status" value="1"/>
</dbReference>
<comment type="subcellular location">
    <subcellularLocation>
        <location evidence="1">Cell membrane</location>
        <topology evidence="1">Multi-pass membrane protein</topology>
    </subcellularLocation>
</comment>
<evidence type="ECO:0000256" key="5">
    <source>
        <dbReference type="ARBA" id="ARBA00023136"/>
    </source>
</evidence>
<evidence type="ECO:0000256" key="1">
    <source>
        <dbReference type="ARBA" id="ARBA00004651"/>
    </source>
</evidence>
<dbReference type="InterPro" id="IPR016181">
    <property type="entry name" value="Acyl_CoA_acyltransferase"/>
</dbReference>
<feature type="transmembrane region" description="Helical" evidence="6">
    <location>
        <begin position="283"/>
        <end position="301"/>
    </location>
</feature>
<feature type="transmembrane region" description="Helical" evidence="6">
    <location>
        <begin position="310"/>
        <end position="333"/>
    </location>
</feature>
<name>A0A193C1L2_AMYOR</name>
<evidence type="ECO:0000256" key="6">
    <source>
        <dbReference type="SAM" id="Phobius"/>
    </source>
</evidence>
<dbReference type="GO" id="GO:0004252">
    <property type="term" value="F:serine-type endopeptidase activity"/>
    <property type="evidence" value="ECO:0007669"/>
    <property type="project" value="InterPro"/>
</dbReference>
<dbReference type="InterPro" id="IPR022764">
    <property type="entry name" value="Peptidase_S54_rhomboid_dom"/>
</dbReference>
<feature type="transmembrane region" description="Helical" evidence="6">
    <location>
        <begin position="163"/>
        <end position="179"/>
    </location>
</feature>
<keyword evidence="2" id="KW-1003">Cell membrane</keyword>
<dbReference type="InterPro" id="IPR024320">
    <property type="entry name" value="LPG_synthase_C"/>
</dbReference>
<dbReference type="PANTHER" id="PTHR34697">
    <property type="entry name" value="PHOSPHATIDYLGLYCEROL LYSYLTRANSFERASE"/>
    <property type="match status" value="1"/>
</dbReference>
<keyword evidence="5 6" id="KW-0472">Membrane</keyword>
<evidence type="ECO:0008006" key="11">
    <source>
        <dbReference type="Google" id="ProtNLM"/>
    </source>
</evidence>
<feature type="transmembrane region" description="Helical" evidence="6">
    <location>
        <begin position="215"/>
        <end position="235"/>
    </location>
</feature>
<dbReference type="PANTHER" id="PTHR34697:SF2">
    <property type="entry name" value="PHOSPHATIDYLGLYCEROL LYSYLTRANSFERASE"/>
    <property type="match status" value="1"/>
</dbReference>
<dbReference type="SUPFAM" id="SSF144091">
    <property type="entry name" value="Rhomboid-like"/>
    <property type="match status" value="1"/>
</dbReference>
<dbReference type="eggNOG" id="COG2898">
    <property type="taxonomic scope" value="Bacteria"/>
</dbReference>
<dbReference type="Pfam" id="PF09924">
    <property type="entry name" value="LPG_synthase_C"/>
    <property type="match status" value="1"/>
</dbReference>
<keyword evidence="4 6" id="KW-1133">Transmembrane helix</keyword>
<accession>A0A193C1L2</accession>
<feature type="domain" description="Peptidase S54 rhomboid" evidence="7">
    <location>
        <begin position="56"/>
        <end position="198"/>
    </location>
</feature>
<dbReference type="KEGG" id="aori:SD37_23390"/>
<evidence type="ECO:0000313" key="9">
    <source>
        <dbReference type="EMBL" id="ANN18290.1"/>
    </source>
</evidence>